<dbReference type="Proteomes" id="UP000061348">
    <property type="component" value="Unassembled WGS sequence"/>
</dbReference>
<proteinExistence type="predicted"/>
<dbReference type="AlphaFoldDB" id="A0A109LIF6"/>
<evidence type="ECO:0000313" key="1">
    <source>
        <dbReference type="EMBL" id="KWV88522.1"/>
    </source>
</evidence>
<dbReference type="EMBL" id="LCYA01000052">
    <property type="protein sequence ID" value="KWV88522.1"/>
    <property type="molecule type" value="Genomic_DNA"/>
</dbReference>
<evidence type="ECO:0008006" key="3">
    <source>
        <dbReference type="Google" id="ProtNLM"/>
    </source>
</evidence>
<comment type="caution">
    <text evidence="1">The sequence shown here is derived from an EMBL/GenBank/DDBJ whole genome shotgun (WGS) entry which is preliminary data.</text>
</comment>
<evidence type="ECO:0000313" key="2">
    <source>
        <dbReference type="Proteomes" id="UP000061348"/>
    </source>
</evidence>
<reference evidence="1 2" key="1">
    <citation type="submission" date="2015-05" db="EMBL/GenBank/DDBJ databases">
        <title>A genomic and transcriptomic approach to investigate the blue pigment phenotype in Pseudomonas fluorescens.</title>
        <authorList>
            <person name="Andreani N.A."/>
            <person name="Cardazzo B."/>
        </authorList>
    </citation>
    <scope>NUCLEOTIDE SEQUENCE [LARGE SCALE GENOMIC DNA]</scope>
    <source>
        <strain evidence="1 2">Ps_22</strain>
    </source>
</reference>
<protein>
    <recommendedName>
        <fullName evidence="3">DUF1120 domain-containing protein</fullName>
    </recommendedName>
</protein>
<sequence>MANSTKPLRRSVGEMAHMNEWRIGCLKGLGLLLSCLLLAAPASAANCRLSLSQPIIDYGLLRPGEQLENRGASLGKRMVRLNVICVEAAVIALRFQGVPANETGYRFGRQGFFNLTLQHPQLDGKPIELAQWHNPTERDAQLRPGQSLVVLVGGAPARGHAFSAQVQVDTWLSSAATAVGNKTTYEGNGRFELVSGG</sequence>
<accession>A0A109LIF6</accession>
<dbReference type="PATRIC" id="fig|294.194.peg.1593"/>
<organism evidence="1 2">
    <name type="scientific">Pseudomonas fluorescens</name>
    <dbReference type="NCBI Taxonomy" id="294"/>
    <lineage>
        <taxon>Bacteria</taxon>
        <taxon>Pseudomonadati</taxon>
        <taxon>Pseudomonadota</taxon>
        <taxon>Gammaproteobacteria</taxon>
        <taxon>Pseudomonadales</taxon>
        <taxon>Pseudomonadaceae</taxon>
        <taxon>Pseudomonas</taxon>
    </lineage>
</organism>
<gene>
    <name evidence="1" type="ORF">PFLmoz3_01417</name>
</gene>
<name>A0A109LIF6_PSEFL</name>